<organism evidence="1 2">
    <name type="scientific">Spirosoma pollinicola</name>
    <dbReference type="NCBI Taxonomy" id="2057025"/>
    <lineage>
        <taxon>Bacteria</taxon>
        <taxon>Pseudomonadati</taxon>
        <taxon>Bacteroidota</taxon>
        <taxon>Cytophagia</taxon>
        <taxon>Cytophagales</taxon>
        <taxon>Cytophagaceae</taxon>
        <taxon>Spirosoma</taxon>
    </lineage>
</organism>
<sequence>MILYKYLSRFEVLTSGMLRFTQPGSFNDPFEVTPHIDALVERSKITSFGETLFTGSNFEQEFFAHFGQNIDQIIQEHNLPAEISSLLQSTKPEDALAIVQPLLMSIFNEFVGLESEGMKEQFQDTLQKDMNSRFGLLCLTEKSDNELMWSHYADSHKGFAIGFKSDHPFFNQRKSERDQTNCLQKVIYNNRRPSLALVNPDLSEEEAITTLVREIFLKKSIKWKYEKEWRIIKLLNEADLVKQIPGEQIYLFNYPIDCIDRIVLGAKCTTTQKIEVINLIKDKAESTSIKLYECILDRTSYKIGLNEIDPL</sequence>
<dbReference type="InterPro" id="IPR021352">
    <property type="entry name" value="DUF2971"/>
</dbReference>
<accession>A0A2K8Z2E5</accession>
<reference evidence="1 2" key="1">
    <citation type="submission" date="2017-11" db="EMBL/GenBank/DDBJ databases">
        <title>Taxonomic description and genome sequences of Spirosoma HA7 sp. nov., isolated from pollen microhabitat of Corylus avellana.</title>
        <authorList>
            <person name="Ambika Manirajan B."/>
            <person name="Suarez C."/>
            <person name="Ratering S."/>
            <person name="Geissler-Plaum R."/>
            <person name="Cardinale M."/>
            <person name="Sylvia S."/>
        </authorList>
    </citation>
    <scope>NUCLEOTIDE SEQUENCE [LARGE SCALE GENOMIC DNA]</scope>
    <source>
        <strain evidence="1 2">HA7</strain>
    </source>
</reference>
<proteinExistence type="predicted"/>
<keyword evidence="2" id="KW-1185">Reference proteome</keyword>
<evidence type="ECO:0000313" key="1">
    <source>
        <dbReference type="EMBL" id="AUD04038.1"/>
    </source>
</evidence>
<dbReference type="AlphaFoldDB" id="A0A2K8Z2E5"/>
<dbReference type="KEGG" id="spir:CWM47_20720"/>
<dbReference type="Pfam" id="PF11185">
    <property type="entry name" value="DUF2971"/>
    <property type="match status" value="1"/>
</dbReference>
<gene>
    <name evidence="1" type="ORF">CWM47_20720</name>
</gene>
<evidence type="ECO:0008006" key="3">
    <source>
        <dbReference type="Google" id="ProtNLM"/>
    </source>
</evidence>
<name>A0A2K8Z2E5_9BACT</name>
<protein>
    <recommendedName>
        <fullName evidence="3">DUF2971 domain-containing protein</fullName>
    </recommendedName>
</protein>
<dbReference type="EMBL" id="CP025096">
    <property type="protein sequence ID" value="AUD04038.1"/>
    <property type="molecule type" value="Genomic_DNA"/>
</dbReference>
<evidence type="ECO:0000313" key="2">
    <source>
        <dbReference type="Proteomes" id="UP000232883"/>
    </source>
</evidence>
<dbReference type="Proteomes" id="UP000232883">
    <property type="component" value="Chromosome"/>
</dbReference>